<gene>
    <name evidence="1" type="ORF">S01H4_03091</name>
</gene>
<sequence>MEKISKYEIIEPDWETLSIQLQSCYDTIVKTGNIPRLGLIKNCLKINYDFTEKMYGYEKFKKLLEKLFQIYPAFNITELEKSEFMLTKIED</sequence>
<dbReference type="AlphaFoldDB" id="X1AZD9"/>
<name>X1AZD9_9ZZZZ</name>
<reference evidence="1" key="1">
    <citation type="journal article" date="2014" name="Front. Microbiol.">
        <title>High frequency of phylogenetically diverse reductive dehalogenase-homologous genes in deep subseafloor sedimentary metagenomes.</title>
        <authorList>
            <person name="Kawai M."/>
            <person name="Futagami T."/>
            <person name="Toyoda A."/>
            <person name="Takaki Y."/>
            <person name="Nishi S."/>
            <person name="Hori S."/>
            <person name="Arai W."/>
            <person name="Tsubouchi T."/>
            <person name="Morono Y."/>
            <person name="Uchiyama I."/>
            <person name="Ito T."/>
            <person name="Fujiyama A."/>
            <person name="Inagaki F."/>
            <person name="Takami H."/>
        </authorList>
    </citation>
    <scope>NUCLEOTIDE SEQUENCE</scope>
    <source>
        <strain evidence="1">Expedition CK06-06</strain>
    </source>
</reference>
<accession>X1AZD9</accession>
<comment type="caution">
    <text evidence="1">The sequence shown here is derived from an EMBL/GenBank/DDBJ whole genome shotgun (WGS) entry which is preliminary data.</text>
</comment>
<organism evidence="1">
    <name type="scientific">marine sediment metagenome</name>
    <dbReference type="NCBI Taxonomy" id="412755"/>
    <lineage>
        <taxon>unclassified sequences</taxon>
        <taxon>metagenomes</taxon>
        <taxon>ecological metagenomes</taxon>
    </lineage>
</organism>
<evidence type="ECO:0000313" key="1">
    <source>
        <dbReference type="EMBL" id="GAG74497.1"/>
    </source>
</evidence>
<evidence type="ECO:0008006" key="2">
    <source>
        <dbReference type="Google" id="ProtNLM"/>
    </source>
</evidence>
<protein>
    <recommendedName>
        <fullName evidence="2">HTH OST-type domain-containing protein</fullName>
    </recommendedName>
</protein>
<proteinExistence type="predicted"/>
<dbReference type="EMBL" id="BART01000726">
    <property type="protein sequence ID" value="GAG74497.1"/>
    <property type="molecule type" value="Genomic_DNA"/>
</dbReference>